<dbReference type="GeneTree" id="ENSGT00390000014792"/>
<organism evidence="13 14">
    <name type="scientific">Vombatus ursinus</name>
    <name type="common">Common wombat</name>
    <dbReference type="NCBI Taxonomy" id="29139"/>
    <lineage>
        <taxon>Eukaryota</taxon>
        <taxon>Metazoa</taxon>
        <taxon>Chordata</taxon>
        <taxon>Craniata</taxon>
        <taxon>Vertebrata</taxon>
        <taxon>Euteleostomi</taxon>
        <taxon>Mammalia</taxon>
        <taxon>Metatheria</taxon>
        <taxon>Diprotodontia</taxon>
        <taxon>Vombatidae</taxon>
        <taxon>Vombatus</taxon>
    </lineage>
</organism>
<dbReference type="GeneID" id="114049097"/>
<evidence type="ECO:0000313" key="14">
    <source>
        <dbReference type="Proteomes" id="UP000314987"/>
    </source>
</evidence>
<keyword evidence="5" id="KW-0964">Secreted</keyword>
<evidence type="ECO:0000313" key="13">
    <source>
        <dbReference type="Ensembl" id="ENSVURP00010028830.1"/>
    </source>
</evidence>
<evidence type="ECO:0000256" key="11">
    <source>
        <dbReference type="SAM" id="SignalP"/>
    </source>
</evidence>
<dbReference type="STRING" id="29139.ENSVURP00010028830"/>
<dbReference type="Ensembl" id="ENSVURT00010032844.1">
    <property type="protein sequence ID" value="ENSVURP00010028830.1"/>
    <property type="gene ID" value="ENSVURG00010022068.1"/>
</dbReference>
<evidence type="ECO:0000256" key="2">
    <source>
        <dbReference type="ARBA" id="ARBA00004613"/>
    </source>
</evidence>
<feature type="signal peptide" evidence="11">
    <location>
        <begin position="1"/>
        <end position="21"/>
    </location>
</feature>
<keyword evidence="8 11" id="KW-0732">Signal</keyword>
<comment type="similarity">
    <text evidence="3 10">Belongs to the gastrin/cholecystokinin family.</text>
</comment>
<feature type="chain" id="PRO_5021301906" description="Gastrin" evidence="11">
    <location>
        <begin position="22"/>
        <end position="103"/>
    </location>
</feature>
<dbReference type="RefSeq" id="XP_027726092.1">
    <property type="nucleotide sequence ID" value="XM_027870291.1"/>
</dbReference>
<dbReference type="RefSeq" id="XP_027726091.1">
    <property type="nucleotide sequence ID" value="XM_027870290.1"/>
</dbReference>
<evidence type="ECO:0000256" key="5">
    <source>
        <dbReference type="ARBA" id="ARBA00022525"/>
    </source>
</evidence>
<dbReference type="GO" id="GO:0005179">
    <property type="term" value="F:hormone activity"/>
    <property type="evidence" value="ECO:0007669"/>
    <property type="project" value="UniProtKB-KW"/>
</dbReference>
<reference evidence="13" key="2">
    <citation type="submission" date="2025-08" db="UniProtKB">
        <authorList>
            <consortium name="Ensembl"/>
        </authorList>
    </citation>
    <scope>IDENTIFICATION</scope>
</reference>
<dbReference type="Pfam" id="PF00918">
    <property type="entry name" value="Gastrin"/>
    <property type="match status" value="1"/>
</dbReference>
<dbReference type="InterPro" id="IPR013152">
    <property type="entry name" value="Gastrin/cholecystokinin_CS"/>
</dbReference>
<feature type="domain" description="Gastrin/cholecystokinin peptide hormone" evidence="12">
    <location>
        <begin position="86"/>
        <end position="100"/>
    </location>
</feature>
<accession>A0A4X2M5M0</accession>
<evidence type="ECO:0000256" key="6">
    <source>
        <dbReference type="ARBA" id="ARBA00022685"/>
    </source>
</evidence>
<comment type="subcellular location">
    <subcellularLocation>
        <location evidence="2 10">Secreted</location>
    </subcellularLocation>
</comment>
<keyword evidence="7" id="KW-0372">Hormone</keyword>
<dbReference type="AlphaFoldDB" id="A0A4X2M5M0"/>
<dbReference type="OrthoDB" id="9924917at2759"/>
<dbReference type="GO" id="GO:0032094">
    <property type="term" value="P:response to food"/>
    <property type="evidence" value="ECO:0007669"/>
    <property type="project" value="TreeGrafter"/>
</dbReference>
<dbReference type="OMA" id="WKPRSQL"/>
<evidence type="ECO:0000256" key="10">
    <source>
        <dbReference type="RuleBase" id="RU004362"/>
    </source>
</evidence>
<name>A0A4X2M5M0_VOMUR</name>
<evidence type="ECO:0000256" key="3">
    <source>
        <dbReference type="ARBA" id="ARBA00006273"/>
    </source>
</evidence>
<evidence type="ECO:0000256" key="4">
    <source>
        <dbReference type="ARBA" id="ARBA00018558"/>
    </source>
</evidence>
<evidence type="ECO:0000256" key="8">
    <source>
        <dbReference type="ARBA" id="ARBA00022729"/>
    </source>
</evidence>
<dbReference type="PANTHER" id="PTHR19309">
    <property type="entry name" value="GASTRIN"/>
    <property type="match status" value="1"/>
</dbReference>
<dbReference type="CTD" id="2520"/>
<evidence type="ECO:0000256" key="1">
    <source>
        <dbReference type="ARBA" id="ARBA00003187"/>
    </source>
</evidence>
<gene>
    <name evidence="13" type="primary">GAST</name>
</gene>
<dbReference type="Proteomes" id="UP000314987">
    <property type="component" value="Unassembled WGS sequence"/>
</dbReference>
<reference evidence="13" key="3">
    <citation type="submission" date="2025-09" db="UniProtKB">
        <authorList>
            <consortium name="Ensembl"/>
        </authorList>
    </citation>
    <scope>IDENTIFICATION</scope>
</reference>
<keyword evidence="6" id="KW-0165">Cleavage on pair of basic residues</keyword>
<reference evidence="14" key="1">
    <citation type="submission" date="2018-12" db="EMBL/GenBank/DDBJ databases">
        <authorList>
            <person name="Yazar S."/>
        </authorList>
    </citation>
    <scope>NUCLEOTIDE SEQUENCE [LARGE SCALE GENOMIC DNA]</scope>
</reference>
<dbReference type="PROSITE" id="PS00259">
    <property type="entry name" value="GASTRIN"/>
    <property type="match status" value="1"/>
</dbReference>
<keyword evidence="14" id="KW-1185">Reference proteome</keyword>
<protein>
    <recommendedName>
        <fullName evidence="4">Gastrin</fullName>
    </recommendedName>
</protein>
<comment type="function">
    <text evidence="1">Gastrin stimulates the stomach mucosa to produce and secrete hydrochloric acid and the pancreas to secrete its digestive enzymes. It also stimulates smooth muscle contraction and increases blood circulation and water secretion in the stomach and intestine.</text>
</comment>
<dbReference type="GO" id="GO:0007186">
    <property type="term" value="P:G protein-coupled receptor signaling pathway"/>
    <property type="evidence" value="ECO:0007669"/>
    <property type="project" value="TreeGrafter"/>
</dbReference>
<keyword evidence="9" id="KW-0027">Amidation</keyword>
<evidence type="ECO:0000256" key="9">
    <source>
        <dbReference type="ARBA" id="ARBA00022815"/>
    </source>
</evidence>
<evidence type="ECO:0000259" key="12">
    <source>
        <dbReference type="Pfam" id="PF00918"/>
    </source>
</evidence>
<dbReference type="GO" id="GO:0005615">
    <property type="term" value="C:extracellular space"/>
    <property type="evidence" value="ECO:0007669"/>
    <property type="project" value="TreeGrafter"/>
</dbReference>
<dbReference type="PANTHER" id="PTHR19309:SF0">
    <property type="entry name" value="GASTRIN"/>
    <property type="match status" value="1"/>
</dbReference>
<evidence type="ECO:0000256" key="7">
    <source>
        <dbReference type="ARBA" id="ARBA00022702"/>
    </source>
</evidence>
<dbReference type="InterPro" id="IPR001651">
    <property type="entry name" value="Gastrin/CCK"/>
</dbReference>
<sequence>MRQLWGCVLISALALVTFSEASPKLKALLQDTLTGPEASRSLGMRWPAALGSPSHHRRQLRPQDLPHLMADLSKKQGPWQEEDEAYGWMDFGRRSAEERDQLP</sequence>
<dbReference type="InterPro" id="IPR039236">
    <property type="entry name" value="GAST"/>
</dbReference>
<proteinExistence type="inferred from homology"/>